<feature type="region of interest" description="Disordered" evidence="1">
    <location>
        <begin position="496"/>
        <end position="528"/>
    </location>
</feature>
<protein>
    <submittedName>
        <fullName evidence="3">DNA/RNA polymerase</fullName>
    </submittedName>
</protein>
<gene>
    <name evidence="3" type="ORF">P168DRAFT_305877</name>
</gene>
<dbReference type="AlphaFoldDB" id="A0A2I1CYA6"/>
<dbReference type="GO" id="GO:0006281">
    <property type="term" value="P:DNA repair"/>
    <property type="evidence" value="ECO:0007669"/>
    <property type="project" value="InterPro"/>
</dbReference>
<name>A0A2I1CYA6_ASPC2</name>
<dbReference type="Pfam" id="PF00817">
    <property type="entry name" value="IMS"/>
    <property type="match status" value="1"/>
</dbReference>
<evidence type="ECO:0000313" key="4">
    <source>
        <dbReference type="Proteomes" id="UP000234254"/>
    </source>
</evidence>
<dbReference type="GO" id="GO:0003887">
    <property type="term" value="F:DNA-directed DNA polymerase activity"/>
    <property type="evidence" value="ECO:0007669"/>
    <property type="project" value="TreeGrafter"/>
</dbReference>
<dbReference type="Gene3D" id="1.10.150.320">
    <property type="entry name" value="Photosystem II 12 kDa extrinsic protein"/>
    <property type="match status" value="1"/>
</dbReference>
<reference evidence="3" key="1">
    <citation type="submission" date="2016-12" db="EMBL/GenBank/DDBJ databases">
        <title>The genomes of Aspergillus section Nigri reveals drivers in fungal speciation.</title>
        <authorList>
            <consortium name="DOE Joint Genome Institute"/>
            <person name="Vesth T.C."/>
            <person name="Nybo J."/>
            <person name="Theobald S."/>
            <person name="Brandl J."/>
            <person name="Frisvad J.C."/>
            <person name="Nielsen K.F."/>
            <person name="Lyhne E.K."/>
            <person name="Kogle M.E."/>
            <person name="Kuo A."/>
            <person name="Riley R."/>
            <person name="Clum A."/>
            <person name="Nolan M."/>
            <person name="Lipzen A."/>
            <person name="Salamov A."/>
            <person name="Henrissat B."/>
            <person name="Wiebenga A."/>
            <person name="De vries R.P."/>
            <person name="Grigoriev I.V."/>
            <person name="Mortensen U.H."/>
            <person name="Andersen M.R."/>
            <person name="Baker S.E."/>
        </authorList>
    </citation>
    <scope>NUCLEOTIDE SEQUENCE</scope>
    <source>
        <strain evidence="3">IBT 28561</strain>
    </source>
</reference>
<evidence type="ECO:0000256" key="1">
    <source>
        <dbReference type="SAM" id="MobiDB-lite"/>
    </source>
</evidence>
<dbReference type="EMBL" id="MSFM01000009">
    <property type="protein sequence ID" value="PKY02603.1"/>
    <property type="molecule type" value="Genomic_DNA"/>
</dbReference>
<dbReference type="GeneID" id="36546493"/>
<dbReference type="Gene3D" id="3.40.1170.60">
    <property type="match status" value="1"/>
</dbReference>
<dbReference type="PANTHER" id="PTHR46404:SF1">
    <property type="entry name" value="DNA POLYMERASE IOTA"/>
    <property type="match status" value="1"/>
</dbReference>
<evidence type="ECO:0000313" key="3">
    <source>
        <dbReference type="EMBL" id="PKY02603.1"/>
    </source>
</evidence>
<dbReference type="Pfam" id="PF11799">
    <property type="entry name" value="IMS_C"/>
    <property type="match status" value="1"/>
</dbReference>
<feature type="domain" description="UmuC" evidence="2">
    <location>
        <begin position="14"/>
        <end position="259"/>
    </location>
</feature>
<accession>A0A2I1CYA6</accession>
<dbReference type="GO" id="GO:0070987">
    <property type="term" value="P:error-free translesion synthesis"/>
    <property type="evidence" value="ECO:0007669"/>
    <property type="project" value="UniProtKB-ARBA"/>
</dbReference>
<dbReference type="Gene3D" id="3.30.1490.100">
    <property type="entry name" value="DNA polymerase, Y-family, little finger domain"/>
    <property type="match status" value="1"/>
</dbReference>
<organism evidence="3 4">
    <name type="scientific">Aspergillus campestris (strain IBT 28561)</name>
    <dbReference type="NCBI Taxonomy" id="1392248"/>
    <lineage>
        <taxon>Eukaryota</taxon>
        <taxon>Fungi</taxon>
        <taxon>Dikarya</taxon>
        <taxon>Ascomycota</taxon>
        <taxon>Pezizomycotina</taxon>
        <taxon>Eurotiomycetes</taxon>
        <taxon>Eurotiomycetidae</taxon>
        <taxon>Eurotiales</taxon>
        <taxon>Aspergillaceae</taxon>
        <taxon>Aspergillus</taxon>
        <taxon>Aspergillus subgen. Circumdati</taxon>
    </lineage>
</organism>
<dbReference type="RefSeq" id="XP_024691197.1">
    <property type="nucleotide sequence ID" value="XM_024838969.1"/>
</dbReference>
<dbReference type="PANTHER" id="PTHR46404">
    <property type="entry name" value="DNA POLYMERASE IOTA"/>
    <property type="match status" value="1"/>
</dbReference>
<dbReference type="InterPro" id="IPR036775">
    <property type="entry name" value="DNA_pol_Y-fam_lit_finger_sf"/>
</dbReference>
<dbReference type="InterPro" id="IPR043128">
    <property type="entry name" value="Rev_trsase/Diguanyl_cyclase"/>
</dbReference>
<dbReference type="InterPro" id="IPR001126">
    <property type="entry name" value="UmuC"/>
</dbReference>
<dbReference type="VEuPathDB" id="FungiDB:P168DRAFT_305877"/>
<sequence>MASPSLSPDDQRIIIHLDYDCFYASVFEVEHPTWKSRPLAVQQKQIVVTCNYEARRRGLRKLQLIREAKQICPELLVVLGEDLSRFRDASKDLYHFLRPVVWGGRVEKLGFDELFLDVSHMVDYNVDQLNPHDLDHSFFHLDRHDPTRGFVFSATTVQGPTYPADGAQSVRSDTRLDIRLRLASHLAAYLRAQLETQKGYTATAGIATSKLLAKLVGSTHKPNSQTTLLPPYEPSAPDAQGNVRDFLDGHQIRQIPGIGSALARKITAHLPAANPDDPVTVRDLRRCAGMGPARLDRILSGPGAPKEIGWRVWRLIHGVDTAEVLPARDLPTQISIEDSYGRLDTINQVRRALVALTVSLVRRMRTDLTEPATDVPHGLRWLARPRTLRLSTRLRPPVQADGTRGPGGNRVSRSVPLPPFVLHLDERVDAVAERLVQERTLSLFRRLHPEPSGWNLQLMNVAVTNLAETAGSGQDIGRMFQRPETSRPQIPPVVVERDPAGAGGSAVEGTPLSPTSDEDGWEDSDEDRIPSVPCATCGVSIPHFALVAHQVYHSVAES</sequence>
<comment type="caution">
    <text evidence="3">The sequence shown here is derived from an EMBL/GenBank/DDBJ whole genome shotgun (WGS) entry which is preliminary data.</text>
</comment>
<dbReference type="InterPro" id="IPR017961">
    <property type="entry name" value="DNA_pol_Y-fam_little_finger"/>
</dbReference>
<feature type="compositionally biased region" description="Acidic residues" evidence="1">
    <location>
        <begin position="516"/>
        <end position="526"/>
    </location>
</feature>
<dbReference type="OrthoDB" id="447129at2759"/>
<dbReference type="PROSITE" id="PS50173">
    <property type="entry name" value="UMUC"/>
    <property type="match status" value="1"/>
</dbReference>
<dbReference type="SUPFAM" id="SSF56672">
    <property type="entry name" value="DNA/RNA polymerases"/>
    <property type="match status" value="1"/>
</dbReference>
<keyword evidence="4" id="KW-1185">Reference proteome</keyword>
<dbReference type="Proteomes" id="UP000234254">
    <property type="component" value="Unassembled WGS sequence"/>
</dbReference>
<proteinExistence type="predicted"/>
<dbReference type="FunFam" id="3.40.1170.60:FF:000006">
    <property type="entry name" value="DNA polymerase iota"/>
    <property type="match status" value="1"/>
</dbReference>
<dbReference type="InterPro" id="IPR043502">
    <property type="entry name" value="DNA/RNA_pol_sf"/>
</dbReference>
<dbReference type="Gene3D" id="3.30.70.270">
    <property type="match status" value="1"/>
</dbReference>
<evidence type="ECO:0000259" key="2">
    <source>
        <dbReference type="PROSITE" id="PS50173"/>
    </source>
</evidence>
<dbReference type="GO" id="GO:0003684">
    <property type="term" value="F:damaged DNA binding"/>
    <property type="evidence" value="ECO:0007669"/>
    <property type="project" value="InterPro"/>
</dbReference>